<evidence type="ECO:0000256" key="7">
    <source>
        <dbReference type="PROSITE-ProRule" id="PRU01077"/>
    </source>
</evidence>
<dbReference type="Pfam" id="PF00611">
    <property type="entry name" value="FCH"/>
    <property type="match status" value="1"/>
</dbReference>
<evidence type="ECO:0000256" key="3">
    <source>
        <dbReference type="ARBA" id="ARBA00022490"/>
    </source>
</evidence>
<keyword evidence="12" id="KW-1185">Reference proteome</keyword>
<reference evidence="11" key="1">
    <citation type="submission" date="2023-02" db="EMBL/GenBank/DDBJ databases">
        <title>Identification and recombinant expression of a fungal hydrolase from Papiliotrema laurentii that hydrolyzes apple cutin and clears colloidal polyester polyurethane.</title>
        <authorList>
            <consortium name="DOE Joint Genome Institute"/>
            <person name="Roman V.A."/>
            <person name="Bojanowski C."/>
            <person name="Crable B.R."/>
            <person name="Wagner D.N."/>
            <person name="Hung C.S."/>
            <person name="Nadeau L.J."/>
            <person name="Schratz L."/>
            <person name="Haridas S."/>
            <person name="Pangilinan J."/>
            <person name="Lipzen A."/>
            <person name="Na H."/>
            <person name="Yan M."/>
            <person name="Ng V."/>
            <person name="Grigoriev I.V."/>
            <person name="Spatafora J.W."/>
            <person name="Barlow D."/>
            <person name="Biffinger J."/>
            <person name="Kelley-Loughnane N."/>
            <person name="Varaljay V.A."/>
            <person name="Crookes-Goodson W.J."/>
        </authorList>
    </citation>
    <scope>NUCLEOTIDE SEQUENCE</scope>
    <source>
        <strain evidence="11">5307AH</strain>
    </source>
</reference>
<sequence>MTTPHAAPPPSGPDRSQSSTSLSRLYHGANGLPAEDENDPRLDFCNAFWGPGDRGYEVVMARLRGAGRTVDELRAFWKERIAIEEEYAKKLQKLSKVTLGRDEIGDLHGSLQHVLAETAQQANYHLALGTELRQSVEAPTAEFGVRLANLKRGLQGSVEKAYKNKTLQEGHANKAKERYEQDCLRLNSYTANLNLVQGKELEKIQQKLDRVRQTIGANEQDFRQFVRVLEGTSQKWEAEWKSFCDHVQDLEEDRLALTKDIIWAYANAVSQVCVEDDSSCERIREKLEQFEPQNDMITFVRGWGTGDSIPDPPRFVNYAAGETFSSQPTTHPATFRRISSKPPGSTLPLSASQVINPAPSETAPEQPQAVPTANGSANDMPDVKGLSLTDAPAPAAQPHETASSPPAAKSPPFGGVALPGMGPPPVPAQNLPERRQSMQPPPLPGSMQMPEPRAPSRQSQVGSRDVHDEEDPMVRALANLRKEPPPPDSIRRNPSHRRADSVYSNQGSVRNSVMGVKSPASPGPGQIKSPPSPAPGQNQRQSYQQHPAARQSVDMGLSPPPGGHTAAALAKSMDEFHRQSSRDNRQSVNYSSFAEDVVGAHPSSRPTSPAPPAAARAPSPAMMQAPRQPPSPVADEVLSQYHQAFPGERSRSRANSINSRRSRAGSINTQIQPASNPQQPPPSPGREGFAGIGAGGGRSPSPQPPAFRSPSPNPSGAQGSLGPQNIGISLDEKGGVSHDSMAEAYRRQYQQSQQQQQQRRQGSAYSGSQGGHSQTAHSQQGYGQAGYGQPPKSPVGRPTSTYGSSQANYGQQGQGQYAQQQSQPAPGLYGQQQPAPSQAGAQNQYFPAYSPVQPQSTQAPAQPAQSPYQQTSVSSQQHGAQQAYAGQPQYAQQPQPQQQYGGYQQQQPPYGAPANQYNRAVSPAPPAQAPAQQQYGYRAPSPQPEYQAPQQQQMRGRTPSPQPNQPPANTAPTGQWSTTGQPVLFYVKALYDYTAQSAAEFDFQAGDIIAVTSTPEDGWWSGELLDEARRSPGRTDFPSNFVCLF</sequence>
<keyword evidence="7" id="KW-0175">Coiled coil</keyword>
<feature type="region of interest" description="Disordered" evidence="8">
    <location>
        <begin position="1"/>
        <end position="38"/>
    </location>
</feature>
<keyword evidence="4" id="KW-0597">Phosphoprotein</keyword>
<dbReference type="PROSITE" id="PS51741">
    <property type="entry name" value="F_BAR"/>
    <property type="match status" value="1"/>
</dbReference>
<feature type="compositionally biased region" description="Basic and acidic residues" evidence="8">
    <location>
        <begin position="480"/>
        <end position="491"/>
    </location>
</feature>
<feature type="compositionally biased region" description="Gly residues" evidence="8">
    <location>
        <begin position="688"/>
        <end position="698"/>
    </location>
</feature>
<feature type="domain" description="F-BAR" evidence="10">
    <location>
        <begin position="42"/>
        <end position="295"/>
    </location>
</feature>
<dbReference type="GO" id="GO:0009898">
    <property type="term" value="C:cytoplasmic side of plasma membrane"/>
    <property type="evidence" value="ECO:0007669"/>
    <property type="project" value="TreeGrafter"/>
</dbReference>
<dbReference type="Pfam" id="PF00018">
    <property type="entry name" value="SH3_1"/>
    <property type="match status" value="1"/>
</dbReference>
<feature type="domain" description="SH3" evidence="9">
    <location>
        <begin position="982"/>
        <end position="1045"/>
    </location>
</feature>
<feature type="compositionally biased region" description="Pro residues" evidence="8">
    <location>
        <begin position="1"/>
        <end position="12"/>
    </location>
</feature>
<feature type="compositionally biased region" description="Low complexity" evidence="8">
    <location>
        <begin position="653"/>
        <end position="677"/>
    </location>
</feature>
<dbReference type="SMART" id="SM00326">
    <property type="entry name" value="SH3"/>
    <property type="match status" value="1"/>
</dbReference>
<comment type="caution">
    <text evidence="11">The sequence shown here is derived from an EMBL/GenBank/DDBJ whole genome shotgun (WGS) entry which is preliminary data.</text>
</comment>
<dbReference type="GO" id="GO:0030036">
    <property type="term" value="P:actin cytoskeleton organization"/>
    <property type="evidence" value="ECO:0007669"/>
    <property type="project" value="UniProtKB-ARBA"/>
</dbReference>
<keyword evidence="3" id="KW-0963">Cytoplasm</keyword>
<dbReference type="CDD" id="cd07651">
    <property type="entry name" value="F-BAR_PombeCdc15_like"/>
    <property type="match status" value="1"/>
</dbReference>
<feature type="compositionally biased region" description="Low complexity" evidence="8">
    <location>
        <begin position="802"/>
        <end position="917"/>
    </location>
</feature>
<feature type="compositionally biased region" description="Low complexity" evidence="8">
    <location>
        <begin position="402"/>
        <end position="412"/>
    </location>
</feature>
<evidence type="ECO:0000256" key="8">
    <source>
        <dbReference type="SAM" id="MobiDB-lite"/>
    </source>
</evidence>
<dbReference type="CDD" id="cd00174">
    <property type="entry name" value="SH3"/>
    <property type="match status" value="1"/>
</dbReference>
<evidence type="ECO:0000259" key="9">
    <source>
        <dbReference type="PROSITE" id="PS50002"/>
    </source>
</evidence>
<evidence type="ECO:0000256" key="1">
    <source>
        <dbReference type="ARBA" id="ARBA00004245"/>
    </source>
</evidence>
<dbReference type="InterPro" id="IPR036028">
    <property type="entry name" value="SH3-like_dom_sf"/>
</dbReference>
<dbReference type="PANTHER" id="PTHR23065:SF7">
    <property type="entry name" value="NOSTRIN, ISOFORM H"/>
    <property type="match status" value="1"/>
</dbReference>
<comment type="subcellular location">
    <subcellularLocation>
        <location evidence="1">Cytoplasm</location>
        <location evidence="1">Cytoskeleton</location>
    </subcellularLocation>
</comment>
<feature type="compositionally biased region" description="Low complexity" evidence="8">
    <location>
        <begin position="944"/>
        <end position="953"/>
    </location>
</feature>
<evidence type="ECO:0008006" key="13">
    <source>
        <dbReference type="Google" id="ProtNLM"/>
    </source>
</evidence>
<dbReference type="Gene3D" id="1.20.1270.60">
    <property type="entry name" value="Arfaptin homology (AH) domain/BAR domain"/>
    <property type="match status" value="1"/>
</dbReference>
<dbReference type="PANTHER" id="PTHR23065">
    <property type="entry name" value="PROLINE-SERINE-THREONINE PHOSPHATASE INTERACTING PROTEIN 1"/>
    <property type="match status" value="1"/>
</dbReference>
<feature type="compositionally biased region" description="Low complexity" evidence="8">
    <location>
        <begin position="747"/>
        <end position="767"/>
    </location>
</feature>
<dbReference type="PRINTS" id="PR00499">
    <property type="entry name" value="P67PHOX"/>
</dbReference>
<dbReference type="SUPFAM" id="SSF50044">
    <property type="entry name" value="SH3-domain"/>
    <property type="match status" value="1"/>
</dbReference>
<feature type="region of interest" description="Disordered" evidence="8">
    <location>
        <begin position="323"/>
        <end position="978"/>
    </location>
</feature>
<gene>
    <name evidence="11" type="ORF">DB88DRAFT_509727</name>
</gene>
<evidence type="ECO:0000256" key="6">
    <source>
        <dbReference type="PROSITE-ProRule" id="PRU00192"/>
    </source>
</evidence>
<dbReference type="InterPro" id="IPR001452">
    <property type="entry name" value="SH3_domain"/>
</dbReference>
<proteinExistence type="predicted"/>
<feature type="compositionally biased region" description="Polar residues" evidence="8">
    <location>
        <begin position="714"/>
        <end position="727"/>
    </location>
</feature>
<feature type="compositionally biased region" description="Polar residues" evidence="8">
    <location>
        <begin position="14"/>
        <end position="23"/>
    </location>
</feature>
<protein>
    <recommendedName>
        <fullName evidence="13">Septation protein imp2</fullName>
    </recommendedName>
</protein>
<feature type="compositionally biased region" description="Low complexity" evidence="8">
    <location>
        <begin position="602"/>
        <end position="626"/>
    </location>
</feature>
<dbReference type="PROSITE" id="PS50002">
    <property type="entry name" value="SH3"/>
    <property type="match status" value="1"/>
</dbReference>
<keyword evidence="2 6" id="KW-0728">SH3 domain</keyword>
<accession>A0AAD9L627</accession>
<feature type="compositionally biased region" description="Basic and acidic residues" evidence="8">
    <location>
        <begin position="572"/>
        <end position="585"/>
    </location>
</feature>
<feature type="compositionally biased region" description="Polar residues" evidence="8">
    <location>
        <begin position="535"/>
        <end position="545"/>
    </location>
</feature>
<feature type="compositionally biased region" description="Pro residues" evidence="8">
    <location>
        <begin position="701"/>
        <end position="713"/>
    </location>
</feature>
<dbReference type="GO" id="GO:0005543">
    <property type="term" value="F:phospholipid binding"/>
    <property type="evidence" value="ECO:0007669"/>
    <property type="project" value="TreeGrafter"/>
</dbReference>
<dbReference type="SUPFAM" id="SSF103657">
    <property type="entry name" value="BAR/IMD domain-like"/>
    <property type="match status" value="1"/>
</dbReference>
<dbReference type="EMBL" id="JAODAN010000004">
    <property type="protein sequence ID" value="KAK1924653.1"/>
    <property type="molecule type" value="Genomic_DNA"/>
</dbReference>
<evidence type="ECO:0000313" key="12">
    <source>
        <dbReference type="Proteomes" id="UP001182556"/>
    </source>
</evidence>
<dbReference type="InterPro" id="IPR031160">
    <property type="entry name" value="F_BAR_dom"/>
</dbReference>
<dbReference type="InterPro" id="IPR001060">
    <property type="entry name" value="FCH_dom"/>
</dbReference>
<evidence type="ECO:0000256" key="2">
    <source>
        <dbReference type="ARBA" id="ARBA00022443"/>
    </source>
</evidence>
<dbReference type="FunFam" id="2.30.30.40:FF:000312">
    <property type="entry name" value="Related to Cell division control protein 15"/>
    <property type="match status" value="1"/>
</dbReference>
<feature type="compositionally biased region" description="Polar residues" evidence="8">
    <location>
        <begin position="323"/>
        <end position="332"/>
    </location>
</feature>
<evidence type="ECO:0000256" key="5">
    <source>
        <dbReference type="ARBA" id="ARBA00023212"/>
    </source>
</evidence>
<keyword evidence="5" id="KW-0206">Cytoskeleton</keyword>
<feature type="compositionally biased region" description="Basic and acidic residues" evidence="8">
    <location>
        <begin position="730"/>
        <end position="746"/>
    </location>
</feature>
<evidence type="ECO:0000259" key="10">
    <source>
        <dbReference type="PROSITE" id="PS51741"/>
    </source>
</evidence>
<dbReference type="AlphaFoldDB" id="A0AAD9L627"/>
<dbReference type="InterPro" id="IPR027267">
    <property type="entry name" value="AH/BAR_dom_sf"/>
</dbReference>
<evidence type="ECO:0000256" key="4">
    <source>
        <dbReference type="ARBA" id="ARBA00022553"/>
    </source>
</evidence>
<dbReference type="SMART" id="SM00055">
    <property type="entry name" value="FCH"/>
    <property type="match status" value="1"/>
</dbReference>
<feature type="compositionally biased region" description="Polar residues" evidence="8">
    <location>
        <begin position="363"/>
        <end position="377"/>
    </location>
</feature>
<dbReference type="Proteomes" id="UP001182556">
    <property type="component" value="Unassembled WGS sequence"/>
</dbReference>
<evidence type="ECO:0000313" key="11">
    <source>
        <dbReference type="EMBL" id="KAK1924653.1"/>
    </source>
</evidence>
<dbReference type="Gene3D" id="2.30.30.40">
    <property type="entry name" value="SH3 Domains"/>
    <property type="match status" value="1"/>
</dbReference>
<feature type="compositionally biased region" description="Polar residues" evidence="8">
    <location>
        <begin position="502"/>
        <end position="511"/>
    </location>
</feature>
<dbReference type="GO" id="GO:0120104">
    <property type="term" value="C:mitotic actomyosin contractile ring, proximal layer"/>
    <property type="evidence" value="ECO:0007669"/>
    <property type="project" value="TreeGrafter"/>
</dbReference>
<organism evidence="11 12">
    <name type="scientific">Papiliotrema laurentii</name>
    <name type="common">Cryptococcus laurentii</name>
    <dbReference type="NCBI Taxonomy" id="5418"/>
    <lineage>
        <taxon>Eukaryota</taxon>
        <taxon>Fungi</taxon>
        <taxon>Dikarya</taxon>
        <taxon>Basidiomycota</taxon>
        <taxon>Agaricomycotina</taxon>
        <taxon>Tremellomycetes</taxon>
        <taxon>Tremellales</taxon>
        <taxon>Rhynchogastremaceae</taxon>
        <taxon>Papiliotrema</taxon>
    </lineage>
</organism>
<name>A0AAD9L627_PAPLA</name>